<dbReference type="InterPro" id="IPR020476">
    <property type="entry name" value="Nudix_hydrolase"/>
</dbReference>
<dbReference type="InterPro" id="IPR000086">
    <property type="entry name" value="NUDIX_hydrolase_dom"/>
</dbReference>
<reference evidence="4" key="1">
    <citation type="journal article" date="2020" name="mSystems">
        <title>Genome- and Community-Level Interaction Insights into Carbon Utilization and Element Cycling Functions of Hydrothermarchaeota in Hydrothermal Sediment.</title>
        <authorList>
            <person name="Zhou Z."/>
            <person name="Liu Y."/>
            <person name="Xu W."/>
            <person name="Pan J."/>
            <person name="Luo Z.H."/>
            <person name="Li M."/>
        </authorList>
    </citation>
    <scope>NUCLEOTIDE SEQUENCE [LARGE SCALE GENOMIC DNA]</scope>
    <source>
        <strain evidence="4">SpSt-34</strain>
    </source>
</reference>
<dbReference type="InterPro" id="IPR015797">
    <property type="entry name" value="NUDIX_hydrolase-like_dom_sf"/>
</dbReference>
<organism evidence="4">
    <name type="scientific">candidate division WOR-3 bacterium</name>
    <dbReference type="NCBI Taxonomy" id="2052148"/>
    <lineage>
        <taxon>Bacteria</taxon>
        <taxon>Bacteria division WOR-3</taxon>
    </lineage>
</organism>
<dbReference type="GO" id="GO:0019693">
    <property type="term" value="P:ribose phosphate metabolic process"/>
    <property type="evidence" value="ECO:0007669"/>
    <property type="project" value="TreeGrafter"/>
</dbReference>
<dbReference type="GO" id="GO:0016787">
    <property type="term" value="F:hydrolase activity"/>
    <property type="evidence" value="ECO:0007669"/>
    <property type="project" value="UniProtKB-KW"/>
</dbReference>
<comment type="cofactor">
    <cofactor evidence="1">
        <name>Mg(2+)</name>
        <dbReference type="ChEBI" id="CHEBI:18420"/>
    </cofactor>
</comment>
<evidence type="ECO:0000256" key="2">
    <source>
        <dbReference type="ARBA" id="ARBA00022801"/>
    </source>
</evidence>
<dbReference type="PRINTS" id="PR00502">
    <property type="entry name" value="NUDIXFAMILY"/>
</dbReference>
<name>A0A7C2P2W7_UNCW3</name>
<keyword evidence="2 4" id="KW-0378">Hydrolase</keyword>
<evidence type="ECO:0000259" key="3">
    <source>
        <dbReference type="PROSITE" id="PS51462"/>
    </source>
</evidence>
<dbReference type="PANTHER" id="PTHR11839:SF18">
    <property type="entry name" value="NUDIX HYDROLASE DOMAIN-CONTAINING PROTEIN"/>
    <property type="match status" value="1"/>
</dbReference>
<dbReference type="Pfam" id="PF00293">
    <property type="entry name" value="NUDIX"/>
    <property type="match status" value="1"/>
</dbReference>
<dbReference type="GO" id="GO:0005829">
    <property type="term" value="C:cytosol"/>
    <property type="evidence" value="ECO:0007669"/>
    <property type="project" value="TreeGrafter"/>
</dbReference>
<evidence type="ECO:0000256" key="1">
    <source>
        <dbReference type="ARBA" id="ARBA00001946"/>
    </source>
</evidence>
<comment type="caution">
    <text evidence="4">The sequence shown here is derived from an EMBL/GenBank/DDBJ whole genome shotgun (WGS) entry which is preliminary data.</text>
</comment>
<proteinExistence type="predicted"/>
<accession>A0A7C2P2W7</accession>
<gene>
    <name evidence="4" type="ORF">ENQ77_02285</name>
</gene>
<dbReference type="CDD" id="cd03424">
    <property type="entry name" value="NUDIX_ADPRase_Nudt5_UGPPase_Nudt14"/>
    <property type="match status" value="1"/>
</dbReference>
<dbReference type="EMBL" id="DSOL01000064">
    <property type="protein sequence ID" value="HEN27496.1"/>
    <property type="molecule type" value="Genomic_DNA"/>
</dbReference>
<dbReference type="PANTHER" id="PTHR11839">
    <property type="entry name" value="UDP/ADP-SUGAR PYROPHOSPHATASE"/>
    <property type="match status" value="1"/>
</dbReference>
<dbReference type="GO" id="GO:0006753">
    <property type="term" value="P:nucleoside phosphate metabolic process"/>
    <property type="evidence" value="ECO:0007669"/>
    <property type="project" value="TreeGrafter"/>
</dbReference>
<dbReference type="AlphaFoldDB" id="A0A7C2P2W7"/>
<dbReference type="SUPFAM" id="SSF55811">
    <property type="entry name" value="Nudix"/>
    <property type="match status" value="1"/>
</dbReference>
<protein>
    <submittedName>
        <fullName evidence="4">NUDIX hydrolase</fullName>
    </submittedName>
</protein>
<feature type="domain" description="Nudix hydrolase" evidence="3">
    <location>
        <begin position="38"/>
        <end position="166"/>
    </location>
</feature>
<sequence>MNTMKSLKRKLMYEGLIFKVWQEEYEIKSHTLKRDIVEFPETCAVLPIDNEENAILITQFRYPLKKELLEIPAGKIDPGETPEEAARRELMEEIKMSPRKLSKIGVFYLTPGYSTEKIHIFVGMDLEKAPLPEDLGEEIKIHRIPLLELKNLMNKGEIEDAKTFLALLYYFHFYWKK</sequence>
<dbReference type="PROSITE" id="PS51462">
    <property type="entry name" value="NUDIX"/>
    <property type="match status" value="1"/>
</dbReference>
<evidence type="ECO:0000313" key="4">
    <source>
        <dbReference type="EMBL" id="HEN27496.1"/>
    </source>
</evidence>
<dbReference type="Gene3D" id="3.90.79.10">
    <property type="entry name" value="Nucleoside Triphosphate Pyrophosphohydrolase"/>
    <property type="match status" value="1"/>
</dbReference>